<comment type="caution">
    <text evidence="1">The sequence shown here is derived from an EMBL/GenBank/DDBJ whole genome shotgun (WGS) entry which is preliminary data.</text>
</comment>
<organism evidence="1 2">
    <name type="scientific">Pleurostoma richardsiae</name>
    <dbReference type="NCBI Taxonomy" id="41990"/>
    <lineage>
        <taxon>Eukaryota</taxon>
        <taxon>Fungi</taxon>
        <taxon>Dikarya</taxon>
        <taxon>Ascomycota</taxon>
        <taxon>Pezizomycotina</taxon>
        <taxon>Sordariomycetes</taxon>
        <taxon>Sordariomycetidae</taxon>
        <taxon>Calosphaeriales</taxon>
        <taxon>Pleurostomataceae</taxon>
        <taxon>Pleurostoma</taxon>
    </lineage>
</organism>
<evidence type="ECO:0000313" key="1">
    <source>
        <dbReference type="EMBL" id="KAJ9129386.1"/>
    </source>
</evidence>
<name>A0AA38VI43_9PEZI</name>
<dbReference type="EMBL" id="JANBVO010000214">
    <property type="protein sequence ID" value="KAJ9129386.1"/>
    <property type="molecule type" value="Genomic_DNA"/>
</dbReference>
<dbReference type="Proteomes" id="UP001174694">
    <property type="component" value="Unassembled WGS sequence"/>
</dbReference>
<reference evidence="1" key="1">
    <citation type="submission" date="2022-07" db="EMBL/GenBank/DDBJ databases">
        <title>Fungi with potential for degradation of polypropylene.</title>
        <authorList>
            <person name="Gostincar C."/>
        </authorList>
    </citation>
    <scope>NUCLEOTIDE SEQUENCE</scope>
    <source>
        <strain evidence="1">EXF-13308</strain>
    </source>
</reference>
<gene>
    <name evidence="1" type="ORF">NKR23_g12546</name>
</gene>
<dbReference type="AlphaFoldDB" id="A0AA38VI43"/>
<accession>A0AA38VI43</accession>
<protein>
    <submittedName>
        <fullName evidence="1">Uncharacterized protein</fullName>
    </submittedName>
</protein>
<proteinExistence type="predicted"/>
<keyword evidence="2" id="KW-1185">Reference proteome</keyword>
<sequence>MTAISDGEIEVIYRYFANFLLQLFSLDFVEWPINKEWEWQGGKPSKLAEPYFKYLNIYKRVLEEEEAKMLGYEERELSNLVKGSQELGTMWLHMLISVRFNDHRSFPFTQLRQHVGEKK</sequence>
<evidence type="ECO:0000313" key="2">
    <source>
        <dbReference type="Proteomes" id="UP001174694"/>
    </source>
</evidence>